<evidence type="ECO:0000313" key="2">
    <source>
        <dbReference type="Proteomes" id="UP000683925"/>
    </source>
</evidence>
<protein>
    <submittedName>
        <fullName evidence="1">Uncharacterized protein</fullName>
    </submittedName>
</protein>
<dbReference type="Proteomes" id="UP000683925">
    <property type="component" value="Unassembled WGS sequence"/>
</dbReference>
<accession>A0A8S1YLV4</accession>
<comment type="caution">
    <text evidence="1">The sequence shown here is derived from an EMBL/GenBank/DDBJ whole genome shotgun (WGS) entry which is preliminary data.</text>
</comment>
<gene>
    <name evidence="1" type="ORF">POCTA_138.1.T1870013</name>
</gene>
<sequence length="120" mass="13959">MAWNQYNSENKNAFSQKFHTIKNKKMQIKIEMQCLNATVGISEISIIPCEQIIQSNVSMSIQSLFMVACQIRILSRKLCNLEFKIIINFQVYSNYKYMLNCILINLVIICFRGECLTCDT</sequence>
<dbReference type="AlphaFoldDB" id="A0A8S1YLV4"/>
<proteinExistence type="predicted"/>
<evidence type="ECO:0000313" key="1">
    <source>
        <dbReference type="EMBL" id="CAD8214713.1"/>
    </source>
</evidence>
<keyword evidence="2" id="KW-1185">Reference proteome</keyword>
<reference evidence="1" key="1">
    <citation type="submission" date="2021-01" db="EMBL/GenBank/DDBJ databases">
        <authorList>
            <consortium name="Genoscope - CEA"/>
            <person name="William W."/>
        </authorList>
    </citation>
    <scope>NUCLEOTIDE SEQUENCE</scope>
</reference>
<organism evidence="1 2">
    <name type="scientific">Paramecium octaurelia</name>
    <dbReference type="NCBI Taxonomy" id="43137"/>
    <lineage>
        <taxon>Eukaryota</taxon>
        <taxon>Sar</taxon>
        <taxon>Alveolata</taxon>
        <taxon>Ciliophora</taxon>
        <taxon>Intramacronucleata</taxon>
        <taxon>Oligohymenophorea</taxon>
        <taxon>Peniculida</taxon>
        <taxon>Parameciidae</taxon>
        <taxon>Paramecium</taxon>
    </lineage>
</organism>
<dbReference type="EMBL" id="CAJJDP010000191">
    <property type="protein sequence ID" value="CAD8214713.1"/>
    <property type="molecule type" value="Genomic_DNA"/>
</dbReference>
<name>A0A8S1YLV4_PAROT</name>